<evidence type="ECO:0000313" key="1">
    <source>
        <dbReference type="EMBL" id="KRY50558.1"/>
    </source>
</evidence>
<sequence>MVQYASFSSGQVVHNTASDDCGHHGTPTGRLPLGCSLLKNSIGRLKKFEFWIVVWDLLDFRLADIV</sequence>
<accession>A0A0V1CNC9</accession>
<reference evidence="1 2" key="1">
    <citation type="submission" date="2015-01" db="EMBL/GenBank/DDBJ databases">
        <title>Evolution of Trichinella species and genotypes.</title>
        <authorList>
            <person name="Korhonen P.K."/>
            <person name="Edoardo P."/>
            <person name="Giuseppe L.R."/>
            <person name="Gasser R.B."/>
        </authorList>
    </citation>
    <scope>NUCLEOTIDE SEQUENCE [LARGE SCALE GENOMIC DNA]</scope>
    <source>
        <strain evidence="1">ISS120</strain>
    </source>
</reference>
<organism evidence="1 2">
    <name type="scientific">Trichinella britovi</name>
    <name type="common">Parasitic roundworm</name>
    <dbReference type="NCBI Taxonomy" id="45882"/>
    <lineage>
        <taxon>Eukaryota</taxon>
        <taxon>Metazoa</taxon>
        <taxon>Ecdysozoa</taxon>
        <taxon>Nematoda</taxon>
        <taxon>Enoplea</taxon>
        <taxon>Dorylaimia</taxon>
        <taxon>Trichinellida</taxon>
        <taxon>Trichinellidae</taxon>
        <taxon>Trichinella</taxon>
    </lineage>
</organism>
<gene>
    <name evidence="1" type="ORF">T03_15776</name>
</gene>
<proteinExistence type="predicted"/>
<dbReference type="Proteomes" id="UP000054653">
    <property type="component" value="Unassembled WGS sequence"/>
</dbReference>
<evidence type="ECO:0000313" key="2">
    <source>
        <dbReference type="Proteomes" id="UP000054653"/>
    </source>
</evidence>
<protein>
    <submittedName>
        <fullName evidence="1">Uncharacterized protein</fullName>
    </submittedName>
</protein>
<comment type="caution">
    <text evidence="1">The sequence shown here is derived from an EMBL/GenBank/DDBJ whole genome shotgun (WGS) entry which is preliminary data.</text>
</comment>
<dbReference type="EMBL" id="JYDI01000147">
    <property type="protein sequence ID" value="KRY50558.1"/>
    <property type="molecule type" value="Genomic_DNA"/>
</dbReference>
<dbReference type="AlphaFoldDB" id="A0A0V1CNC9"/>
<name>A0A0V1CNC9_TRIBR</name>
<keyword evidence="2" id="KW-1185">Reference proteome</keyword>